<gene>
    <name evidence="11" type="ORF">GPU96_09g18310</name>
    <name evidence="12" type="ORF">PFJ87_09g01620</name>
</gene>
<protein>
    <submittedName>
        <fullName evidence="12">DNA repair protein Mms21</fullName>
    </submittedName>
</protein>
<dbReference type="PANTHER" id="PTHR21330">
    <property type="entry name" value="E3 SUMO-PROTEIN LIGASE NSE2"/>
    <property type="match status" value="1"/>
</dbReference>
<evidence type="ECO:0000256" key="6">
    <source>
        <dbReference type="ARBA" id="ARBA00022771"/>
    </source>
</evidence>
<dbReference type="SUPFAM" id="SSF57850">
    <property type="entry name" value="RING/U-box"/>
    <property type="match status" value="1"/>
</dbReference>
<keyword evidence="14" id="KW-1185">Reference proteome</keyword>
<evidence type="ECO:0000256" key="4">
    <source>
        <dbReference type="ARBA" id="ARBA00022679"/>
    </source>
</evidence>
<evidence type="ECO:0000256" key="5">
    <source>
        <dbReference type="ARBA" id="ARBA00022723"/>
    </source>
</evidence>
<evidence type="ECO:0000259" key="10">
    <source>
        <dbReference type="Pfam" id="PF11789"/>
    </source>
</evidence>
<evidence type="ECO:0000256" key="7">
    <source>
        <dbReference type="ARBA" id="ARBA00022786"/>
    </source>
</evidence>
<sequence length="136" mass="15822">MEEHIARREEALRKAKAIIAKSDDVSEELLRKILIHQELLSNKDIILNDDFYSILNSRISVHPEMVELISRKERVECVRMERKLICPISQKEVVDPYIGECGHALEKKEAMKYIRSNPRAVCPQIGCNKILVKKKR</sequence>
<dbReference type="GO" id="GO:0030915">
    <property type="term" value="C:Smc5-Smc6 complex"/>
    <property type="evidence" value="ECO:0007669"/>
    <property type="project" value="InterPro"/>
</dbReference>
<accession>A0A9Q9FCA5</accession>
<proteinExistence type="inferred from homology"/>
<organism evidence="11 13">
    <name type="scientific">Encephalitozoon hellem</name>
    <name type="common">Microsporidian parasite</name>
    <dbReference type="NCBI Taxonomy" id="27973"/>
    <lineage>
        <taxon>Eukaryota</taxon>
        <taxon>Fungi</taxon>
        <taxon>Fungi incertae sedis</taxon>
        <taxon>Microsporidia</taxon>
        <taxon>Unikaryonidae</taxon>
        <taxon>Encephalitozoon</taxon>
    </lineage>
</organism>
<evidence type="ECO:0000256" key="2">
    <source>
        <dbReference type="ARBA" id="ARBA00004718"/>
    </source>
</evidence>
<dbReference type="AlphaFoldDB" id="A0A9Q9FCA5"/>
<dbReference type="GO" id="GO:0016925">
    <property type="term" value="P:protein sumoylation"/>
    <property type="evidence" value="ECO:0007669"/>
    <property type="project" value="TreeGrafter"/>
</dbReference>
<keyword evidence="5" id="KW-0479">Metal-binding</keyword>
<keyword evidence="6" id="KW-0863">Zinc-finger</keyword>
<keyword evidence="4" id="KW-0808">Transferase</keyword>
<evidence type="ECO:0000313" key="11">
    <source>
        <dbReference type="EMBL" id="UTX44050.1"/>
    </source>
</evidence>
<reference evidence="12 14" key="2">
    <citation type="submission" date="2023-02" db="EMBL/GenBank/DDBJ databases">
        <title>Encephalitozoon hellem ATCC 50451 complete genome.</title>
        <authorList>
            <person name="Mascarenhas dos Santos A.C."/>
            <person name="Julian A.T."/>
            <person name="Pombert J.-F."/>
        </authorList>
    </citation>
    <scope>NUCLEOTIDE SEQUENCE [LARGE SCALE GENOMIC DNA]</scope>
    <source>
        <strain evidence="12 14">ATCC 50451</strain>
    </source>
</reference>
<keyword evidence="9" id="KW-0539">Nucleus</keyword>
<comment type="subcellular location">
    <subcellularLocation>
        <location evidence="1">Nucleus</location>
    </subcellularLocation>
</comment>
<dbReference type="EMBL" id="CP119070">
    <property type="protein sequence ID" value="WEL39533.1"/>
    <property type="molecule type" value="Genomic_DNA"/>
</dbReference>
<comment type="pathway">
    <text evidence="2">Protein modification; protein sumoylation.</text>
</comment>
<dbReference type="OrthoDB" id="2190619at2759"/>
<dbReference type="Pfam" id="PF11789">
    <property type="entry name" value="zf-Nse"/>
    <property type="match status" value="1"/>
</dbReference>
<keyword evidence="7" id="KW-0833">Ubl conjugation pathway</keyword>
<dbReference type="Proteomes" id="UP001059546">
    <property type="component" value="Chromosome IX"/>
</dbReference>
<dbReference type="Gene3D" id="3.30.40.10">
    <property type="entry name" value="Zinc/RING finger domain, C3HC4 (zinc finger)"/>
    <property type="match status" value="1"/>
</dbReference>
<reference evidence="11" key="1">
    <citation type="submission" date="2021-05" db="EMBL/GenBank/DDBJ databases">
        <title>Encephalitozoon hellem ATCC 50604 Complete Genome.</title>
        <authorList>
            <person name="Mascarenhas dos Santos A.C."/>
            <person name="Julian A.T."/>
            <person name="Pombert J.-F."/>
        </authorList>
    </citation>
    <scope>NUCLEOTIDE SEQUENCE</scope>
    <source>
        <strain evidence="11">ATCC 50604</strain>
    </source>
</reference>
<dbReference type="GO" id="GO:0005634">
    <property type="term" value="C:nucleus"/>
    <property type="evidence" value="ECO:0007669"/>
    <property type="project" value="UniProtKB-SubCell"/>
</dbReference>
<evidence type="ECO:0000313" key="14">
    <source>
        <dbReference type="Proteomes" id="UP001217963"/>
    </source>
</evidence>
<dbReference type="GO" id="GO:0061665">
    <property type="term" value="F:SUMO ligase activity"/>
    <property type="evidence" value="ECO:0007669"/>
    <property type="project" value="TreeGrafter"/>
</dbReference>
<evidence type="ECO:0000256" key="3">
    <source>
        <dbReference type="ARBA" id="ARBA00008212"/>
    </source>
</evidence>
<evidence type="ECO:0000313" key="13">
    <source>
        <dbReference type="Proteomes" id="UP001059546"/>
    </source>
</evidence>
<dbReference type="GO" id="GO:0000724">
    <property type="term" value="P:double-strand break repair via homologous recombination"/>
    <property type="evidence" value="ECO:0007669"/>
    <property type="project" value="InterPro"/>
</dbReference>
<dbReference type="InterPro" id="IPR026846">
    <property type="entry name" value="Nse2(Mms21)"/>
</dbReference>
<feature type="domain" description="SP-RING-type" evidence="10">
    <location>
        <begin position="83"/>
        <end position="128"/>
    </location>
</feature>
<dbReference type="InterPro" id="IPR013083">
    <property type="entry name" value="Znf_RING/FYVE/PHD"/>
</dbReference>
<comment type="similarity">
    <text evidence="3">Belongs to the NSE2 family.</text>
</comment>
<name>A0A9Q9FCA5_ENCHE</name>
<evidence type="ECO:0000256" key="9">
    <source>
        <dbReference type="ARBA" id="ARBA00023242"/>
    </source>
</evidence>
<evidence type="ECO:0000313" key="12">
    <source>
        <dbReference type="EMBL" id="WEL39533.1"/>
    </source>
</evidence>
<evidence type="ECO:0000256" key="8">
    <source>
        <dbReference type="ARBA" id="ARBA00022833"/>
    </source>
</evidence>
<dbReference type="PANTHER" id="PTHR21330:SF1">
    <property type="entry name" value="E3 SUMO-PROTEIN LIGASE NSE2"/>
    <property type="match status" value="1"/>
</dbReference>
<dbReference type="InterPro" id="IPR004181">
    <property type="entry name" value="Znf_MIZ"/>
</dbReference>
<evidence type="ECO:0000256" key="1">
    <source>
        <dbReference type="ARBA" id="ARBA00004123"/>
    </source>
</evidence>
<dbReference type="Proteomes" id="UP001217963">
    <property type="component" value="Chromosome IX"/>
</dbReference>
<dbReference type="EMBL" id="CP075155">
    <property type="protein sequence ID" value="UTX44050.1"/>
    <property type="molecule type" value="Genomic_DNA"/>
</dbReference>
<dbReference type="GO" id="GO:0008270">
    <property type="term" value="F:zinc ion binding"/>
    <property type="evidence" value="ECO:0007669"/>
    <property type="project" value="UniProtKB-KW"/>
</dbReference>
<keyword evidence="8" id="KW-0862">Zinc</keyword>